<dbReference type="RefSeq" id="WP_158739118.1">
    <property type="nucleotide sequence ID" value="NZ_WSLF01000001.1"/>
</dbReference>
<dbReference type="FunFam" id="3.40.50.300:FF:000489">
    <property type="entry name" value="Primosome assembly protein PriA"/>
    <property type="match status" value="1"/>
</dbReference>
<dbReference type="GO" id="GO:0006269">
    <property type="term" value="P:DNA replication, synthesis of primer"/>
    <property type="evidence" value="ECO:0007669"/>
    <property type="project" value="UniProtKB-KW"/>
</dbReference>
<feature type="binding site" evidence="12">
    <location>
        <position position="558"/>
    </location>
    <ligand>
        <name>Zn(2+)</name>
        <dbReference type="ChEBI" id="CHEBI:29105"/>
        <label>2</label>
    </ligand>
</feature>
<dbReference type="NCBIfam" id="TIGR00595">
    <property type="entry name" value="priA"/>
    <property type="match status" value="1"/>
</dbReference>
<evidence type="ECO:0000256" key="12">
    <source>
        <dbReference type="HAMAP-Rule" id="MF_00983"/>
    </source>
</evidence>
<evidence type="ECO:0000256" key="11">
    <source>
        <dbReference type="ARBA" id="ARBA00048988"/>
    </source>
</evidence>
<dbReference type="Pfam" id="PF17764">
    <property type="entry name" value="PriA_3primeBD"/>
    <property type="match status" value="1"/>
</dbReference>
<accession>A0A7C8HK62</accession>
<feature type="domain" description="Helicase C-terminal" evidence="14">
    <location>
        <begin position="584"/>
        <end position="749"/>
    </location>
</feature>
<keyword evidence="6 12" id="KW-0347">Helicase</keyword>
<feature type="binding site" evidence="12">
    <location>
        <position position="592"/>
    </location>
    <ligand>
        <name>Zn(2+)</name>
        <dbReference type="ChEBI" id="CHEBI:29105"/>
        <label>1</label>
    </ligand>
</feature>
<dbReference type="HAMAP" id="MF_00983">
    <property type="entry name" value="PriA"/>
    <property type="match status" value="1"/>
</dbReference>
<reference evidence="15 16" key="1">
    <citation type="submission" date="2019-12" db="EMBL/GenBank/DDBJ databases">
        <title>Defluviitalea raffinosedens, isolated from a biogas fermenter, genome sequencing and characterization.</title>
        <authorList>
            <person name="Rettenmaier R."/>
            <person name="Schneider M."/>
            <person name="Neuhaus K."/>
            <person name="Liebl W."/>
            <person name="Zverlov V."/>
        </authorList>
    </citation>
    <scope>NUCLEOTIDE SEQUENCE [LARGE SCALE GENOMIC DNA]</scope>
    <source>
        <strain evidence="15 16">249c-K6</strain>
    </source>
</reference>
<dbReference type="OrthoDB" id="9759544at2"/>
<dbReference type="Pfam" id="PF00271">
    <property type="entry name" value="Helicase_C"/>
    <property type="match status" value="1"/>
</dbReference>
<comment type="subunit">
    <text evidence="12">Component of the replication restart primosome.</text>
</comment>
<dbReference type="InterPro" id="IPR040498">
    <property type="entry name" value="PriA_CRR"/>
</dbReference>
<dbReference type="Pfam" id="PF18319">
    <property type="entry name" value="Zn_ribbon_PriA"/>
    <property type="match status" value="1"/>
</dbReference>
<keyword evidence="5 12" id="KW-0378">Hydrolase</keyword>
<evidence type="ECO:0000256" key="2">
    <source>
        <dbReference type="ARBA" id="ARBA00022705"/>
    </source>
</evidence>
<comment type="function">
    <text evidence="12">Initiates the restart of stalled replication forks, which reloads the replicative helicase on sites other than the origin of replication. Recognizes and binds to abandoned replication forks and remodels them to uncover a helicase loading site. Promotes assembly of the primosome at these replication forks.</text>
</comment>
<feature type="binding site" evidence="12">
    <location>
        <position position="589"/>
    </location>
    <ligand>
        <name>Zn(2+)</name>
        <dbReference type="ChEBI" id="CHEBI:29105"/>
        <label>1</label>
    </ligand>
</feature>
<dbReference type="SUPFAM" id="SSF52540">
    <property type="entry name" value="P-loop containing nucleoside triphosphate hydrolases"/>
    <property type="match status" value="2"/>
</dbReference>
<sequence>MKYWIYKNTHKGVFVKVKGEKMIAEVIIGISHESLDKIFHYIIPETMENEIEIGIRVLVPFGKGNKKVEGFVIGLCNTTSIDSNKLKEIYSIVDQVPFFDEHLLELAKWMKEYYGCRMIDCLRTIMPSSMKIKSEYFIRIAPQLRETALLDFKRRSKEETEILSFLMSRQKYILLEDVYDIFGKESSKYIKKLSKEGIIEIQEEDKIKELSYTIKYISINKDLDLEELEDIVELYQSKKNYHAQARILSMLMINDWIPVNELKKALQVSNSSILSLANKNIVQIEEVEIHKDPYSHMDFKSAKPLLPTQEQKNVIQYIISKLDHSKGDSILIHGITGSGKTEIYLQLIEEVIKRGGQSIVLVPEISLTPQTVERFKGRFGDQVAVTHSKLSLRERYDQWKKAKEGKVSVMIGPRSAVFTPFTSLKLIILDEEHENTYKSEISPKFHARDVARKRCEMVGGVCVVASATPSLESYFECEQGKMELLTLSHRANESKLPSVEIIDMRKELELGNRSIFSVALKEEIEKNLKNKEQTILFLNRRGFSNFVSCRKCGYVLKCKNCSISYTYHAYNRSIQCHYCGDKLKVPSICPQCGSSHIRYFGVGTERVESEVKKHFPDARVLRMDLDTAKGKYGYEKILDQFKSHKADILIGTQMIAKGHDFPNVTLVGILAADLTLHLQDFRSAERTFQLITQVSGRAGRGELPGRVLVQTYDPSHYSIETAKDHDYMSFYQKEIELRKQLNYPPFTHIFLILITGTNEKLVISSAYKLMEIMKYLNKKDKFELFGPVPAILSKIKNKYRWRIIVKCDDRDLLMKYSFYCISKFRSILNTQEIQIQSDIDPLMMY</sequence>
<dbReference type="GO" id="GO:0003677">
    <property type="term" value="F:DNA binding"/>
    <property type="evidence" value="ECO:0007669"/>
    <property type="project" value="UniProtKB-UniRule"/>
</dbReference>
<comment type="catalytic activity">
    <reaction evidence="12">
        <text>Couples ATP hydrolysis with the unwinding of duplex DNA by translocating in the 3'-5' direction.</text>
        <dbReference type="EC" id="5.6.2.4"/>
    </reaction>
</comment>
<dbReference type="FunFam" id="3.40.1440.60:FF:000001">
    <property type="entry name" value="Primosomal protein N"/>
    <property type="match status" value="1"/>
</dbReference>
<dbReference type="PROSITE" id="PS51194">
    <property type="entry name" value="HELICASE_CTER"/>
    <property type="match status" value="1"/>
</dbReference>
<evidence type="ECO:0000256" key="6">
    <source>
        <dbReference type="ARBA" id="ARBA00022806"/>
    </source>
</evidence>
<dbReference type="CDD" id="cd17929">
    <property type="entry name" value="DEXHc_priA"/>
    <property type="match status" value="1"/>
</dbReference>
<comment type="caution">
    <text evidence="15">The sequence shown here is derived from an EMBL/GenBank/DDBJ whole genome shotgun (WGS) entry which is preliminary data.</text>
</comment>
<keyword evidence="10 12" id="KW-0413">Isomerase</keyword>
<dbReference type="InterPro" id="IPR014001">
    <property type="entry name" value="Helicase_ATP-bd"/>
</dbReference>
<dbReference type="SMART" id="SM00490">
    <property type="entry name" value="HELICc"/>
    <property type="match status" value="1"/>
</dbReference>
<keyword evidence="3 12" id="KW-0479">Metal-binding</keyword>
<dbReference type="InterPro" id="IPR005259">
    <property type="entry name" value="PriA"/>
</dbReference>
<dbReference type="AlphaFoldDB" id="A0A7C8HK62"/>
<dbReference type="InterPro" id="IPR027417">
    <property type="entry name" value="P-loop_NTPase"/>
</dbReference>
<comment type="cofactor">
    <cofactor evidence="12">
        <name>Zn(2+)</name>
        <dbReference type="ChEBI" id="CHEBI:29105"/>
    </cofactor>
    <text evidence="12">Binds 2 zinc ions per subunit.</text>
</comment>
<evidence type="ECO:0000256" key="4">
    <source>
        <dbReference type="ARBA" id="ARBA00022741"/>
    </source>
</evidence>
<keyword evidence="7 12" id="KW-0862">Zinc</keyword>
<dbReference type="PANTHER" id="PTHR30580">
    <property type="entry name" value="PRIMOSOMAL PROTEIN N"/>
    <property type="match status" value="1"/>
</dbReference>
<evidence type="ECO:0000313" key="16">
    <source>
        <dbReference type="Proteomes" id="UP000483018"/>
    </source>
</evidence>
<keyword evidence="16" id="KW-1185">Reference proteome</keyword>
<dbReference type="InterPro" id="IPR042115">
    <property type="entry name" value="PriA_3primeBD_sf"/>
</dbReference>
<name>A0A7C8HK62_9FIRM</name>
<feature type="binding site" evidence="12">
    <location>
        <position position="576"/>
    </location>
    <ligand>
        <name>Zn(2+)</name>
        <dbReference type="ChEBI" id="CHEBI:29105"/>
        <label>2</label>
    </ligand>
</feature>
<organism evidence="15 16">
    <name type="scientific">Defluviitalea raffinosedens</name>
    <dbReference type="NCBI Taxonomy" id="1450156"/>
    <lineage>
        <taxon>Bacteria</taxon>
        <taxon>Bacillati</taxon>
        <taxon>Bacillota</taxon>
        <taxon>Clostridia</taxon>
        <taxon>Lachnospirales</taxon>
        <taxon>Defluviitaleaceae</taxon>
        <taxon>Defluviitalea</taxon>
    </lineage>
</organism>
<dbReference type="Pfam" id="PF18074">
    <property type="entry name" value="PriA_C"/>
    <property type="match status" value="1"/>
</dbReference>
<dbReference type="CDD" id="cd18804">
    <property type="entry name" value="SF2_C_priA"/>
    <property type="match status" value="1"/>
</dbReference>
<dbReference type="GO" id="GO:0016787">
    <property type="term" value="F:hydrolase activity"/>
    <property type="evidence" value="ECO:0007669"/>
    <property type="project" value="UniProtKB-KW"/>
</dbReference>
<proteinExistence type="inferred from homology"/>
<protein>
    <recommendedName>
        <fullName evidence="12">Replication restart protein PriA</fullName>
    </recommendedName>
    <alternativeName>
        <fullName evidence="12">ATP-dependent DNA helicase PriA</fullName>
        <ecNumber evidence="12">5.6.2.4</ecNumber>
    </alternativeName>
    <alternativeName>
        <fullName evidence="12">DNA 3'-5' helicase PriA</fullName>
    </alternativeName>
</protein>
<evidence type="ECO:0000259" key="14">
    <source>
        <dbReference type="PROSITE" id="PS51194"/>
    </source>
</evidence>
<feature type="binding site" evidence="12">
    <location>
        <position position="552"/>
    </location>
    <ligand>
        <name>Zn(2+)</name>
        <dbReference type="ChEBI" id="CHEBI:29105"/>
        <label>1</label>
    </ligand>
</feature>
<feature type="binding site" evidence="12">
    <location>
        <position position="579"/>
    </location>
    <ligand>
        <name>Zn(2+)</name>
        <dbReference type="ChEBI" id="CHEBI:29105"/>
        <label>2</label>
    </ligand>
</feature>
<keyword evidence="2 12" id="KW-0235">DNA replication</keyword>
<feature type="domain" description="Helicase ATP-binding" evidence="13">
    <location>
        <begin position="321"/>
        <end position="487"/>
    </location>
</feature>
<dbReference type="GO" id="GO:0043138">
    <property type="term" value="F:3'-5' DNA helicase activity"/>
    <property type="evidence" value="ECO:0007669"/>
    <property type="project" value="UniProtKB-EC"/>
</dbReference>
<keyword evidence="1 12" id="KW-0639">Primosome</keyword>
<dbReference type="GO" id="GO:0006310">
    <property type="term" value="P:DNA recombination"/>
    <property type="evidence" value="ECO:0007669"/>
    <property type="project" value="InterPro"/>
</dbReference>
<dbReference type="InterPro" id="IPR041236">
    <property type="entry name" value="PriA_C"/>
</dbReference>
<evidence type="ECO:0000256" key="5">
    <source>
        <dbReference type="ARBA" id="ARBA00022801"/>
    </source>
</evidence>
<dbReference type="InterPro" id="IPR001650">
    <property type="entry name" value="Helicase_C-like"/>
</dbReference>
<feature type="binding site" evidence="12">
    <location>
        <position position="561"/>
    </location>
    <ligand>
        <name>Zn(2+)</name>
        <dbReference type="ChEBI" id="CHEBI:29105"/>
        <label>2</label>
    </ligand>
</feature>
<dbReference type="GO" id="GO:1990077">
    <property type="term" value="C:primosome complex"/>
    <property type="evidence" value="ECO:0007669"/>
    <property type="project" value="UniProtKB-UniRule"/>
</dbReference>
<comment type="similarity">
    <text evidence="12">Belongs to the helicase family. PriA subfamily.</text>
</comment>
<evidence type="ECO:0000256" key="7">
    <source>
        <dbReference type="ARBA" id="ARBA00022833"/>
    </source>
</evidence>
<evidence type="ECO:0000256" key="10">
    <source>
        <dbReference type="ARBA" id="ARBA00023235"/>
    </source>
</evidence>
<dbReference type="Gene3D" id="3.40.50.300">
    <property type="entry name" value="P-loop containing nucleotide triphosphate hydrolases"/>
    <property type="match status" value="2"/>
</dbReference>
<dbReference type="EC" id="5.6.2.4" evidence="12"/>
<evidence type="ECO:0000256" key="8">
    <source>
        <dbReference type="ARBA" id="ARBA00022840"/>
    </source>
</evidence>
<feature type="binding site" evidence="12">
    <location>
        <position position="549"/>
    </location>
    <ligand>
        <name>Zn(2+)</name>
        <dbReference type="ChEBI" id="CHEBI:29105"/>
        <label>1</label>
    </ligand>
</feature>
<comment type="catalytic activity">
    <reaction evidence="11 12">
        <text>ATP + H2O = ADP + phosphate + H(+)</text>
        <dbReference type="Rhea" id="RHEA:13065"/>
        <dbReference type="ChEBI" id="CHEBI:15377"/>
        <dbReference type="ChEBI" id="CHEBI:15378"/>
        <dbReference type="ChEBI" id="CHEBI:30616"/>
        <dbReference type="ChEBI" id="CHEBI:43474"/>
        <dbReference type="ChEBI" id="CHEBI:456216"/>
        <dbReference type="EC" id="5.6.2.4"/>
    </reaction>
</comment>
<keyword evidence="4 12" id="KW-0547">Nucleotide-binding</keyword>
<gene>
    <name evidence="12 15" type="primary">priA</name>
    <name evidence="15" type="ORF">GND95_01900</name>
</gene>
<dbReference type="Pfam" id="PF00270">
    <property type="entry name" value="DEAD"/>
    <property type="match status" value="1"/>
</dbReference>
<dbReference type="PROSITE" id="PS51192">
    <property type="entry name" value="HELICASE_ATP_BIND_1"/>
    <property type="match status" value="1"/>
</dbReference>
<dbReference type="Proteomes" id="UP000483018">
    <property type="component" value="Unassembled WGS sequence"/>
</dbReference>
<evidence type="ECO:0000256" key="3">
    <source>
        <dbReference type="ARBA" id="ARBA00022723"/>
    </source>
</evidence>
<evidence type="ECO:0000256" key="1">
    <source>
        <dbReference type="ARBA" id="ARBA00022515"/>
    </source>
</evidence>
<dbReference type="GO" id="GO:0006302">
    <property type="term" value="P:double-strand break repair"/>
    <property type="evidence" value="ECO:0007669"/>
    <property type="project" value="InterPro"/>
</dbReference>
<dbReference type="InterPro" id="IPR011545">
    <property type="entry name" value="DEAD/DEAH_box_helicase_dom"/>
</dbReference>
<keyword evidence="8 12" id="KW-0067">ATP-binding</keyword>
<dbReference type="GO" id="GO:0008270">
    <property type="term" value="F:zinc ion binding"/>
    <property type="evidence" value="ECO:0007669"/>
    <property type="project" value="UniProtKB-UniRule"/>
</dbReference>
<evidence type="ECO:0000256" key="9">
    <source>
        <dbReference type="ARBA" id="ARBA00023125"/>
    </source>
</evidence>
<dbReference type="InterPro" id="IPR041222">
    <property type="entry name" value="PriA_3primeBD"/>
</dbReference>
<keyword evidence="9 12" id="KW-0238">DNA-binding</keyword>
<evidence type="ECO:0000313" key="15">
    <source>
        <dbReference type="EMBL" id="KAE9637208.1"/>
    </source>
</evidence>
<dbReference type="SMART" id="SM00487">
    <property type="entry name" value="DEXDc"/>
    <property type="match status" value="1"/>
</dbReference>
<dbReference type="Gene3D" id="3.40.1440.60">
    <property type="entry name" value="PriA, 3(prime) DNA-binding domain"/>
    <property type="match status" value="1"/>
</dbReference>
<dbReference type="GO" id="GO:0005524">
    <property type="term" value="F:ATP binding"/>
    <property type="evidence" value="ECO:0007669"/>
    <property type="project" value="UniProtKB-UniRule"/>
</dbReference>
<dbReference type="NCBIfam" id="NF004066">
    <property type="entry name" value="PRK05580.1-3"/>
    <property type="match status" value="1"/>
</dbReference>
<evidence type="ECO:0000259" key="13">
    <source>
        <dbReference type="PROSITE" id="PS51192"/>
    </source>
</evidence>
<dbReference type="PANTHER" id="PTHR30580:SF0">
    <property type="entry name" value="PRIMOSOMAL PROTEIN N"/>
    <property type="match status" value="1"/>
</dbReference>
<dbReference type="EMBL" id="WSLF01000001">
    <property type="protein sequence ID" value="KAE9637208.1"/>
    <property type="molecule type" value="Genomic_DNA"/>
</dbReference>
<dbReference type="GO" id="GO:0006270">
    <property type="term" value="P:DNA replication initiation"/>
    <property type="evidence" value="ECO:0007669"/>
    <property type="project" value="TreeGrafter"/>
</dbReference>